<protein>
    <recommendedName>
        <fullName evidence="5">GAR domain-containing protein</fullName>
    </recommendedName>
</protein>
<feature type="region of interest" description="Disordered" evidence="4">
    <location>
        <begin position="619"/>
        <end position="723"/>
    </location>
</feature>
<evidence type="ECO:0000256" key="4">
    <source>
        <dbReference type="SAM" id="MobiDB-lite"/>
    </source>
</evidence>
<organism evidence="6 7">
    <name type="scientific">Coniella lustricola</name>
    <dbReference type="NCBI Taxonomy" id="2025994"/>
    <lineage>
        <taxon>Eukaryota</taxon>
        <taxon>Fungi</taxon>
        <taxon>Dikarya</taxon>
        <taxon>Ascomycota</taxon>
        <taxon>Pezizomycotina</taxon>
        <taxon>Sordariomycetes</taxon>
        <taxon>Sordariomycetidae</taxon>
        <taxon>Diaporthales</taxon>
        <taxon>Schizoparmaceae</taxon>
        <taxon>Coniella</taxon>
    </lineage>
</organism>
<feature type="domain" description="GAR" evidence="5">
    <location>
        <begin position="542"/>
        <end position="618"/>
    </location>
</feature>
<dbReference type="GO" id="GO:0008017">
    <property type="term" value="F:microtubule binding"/>
    <property type="evidence" value="ECO:0007669"/>
    <property type="project" value="InterPro"/>
</dbReference>
<dbReference type="Proteomes" id="UP000241462">
    <property type="component" value="Unassembled WGS sequence"/>
</dbReference>
<comment type="subcellular location">
    <subcellularLocation>
        <location evidence="1">Cytoplasm</location>
        <location evidence="1">Cytoskeleton</location>
    </subcellularLocation>
</comment>
<feature type="compositionally biased region" description="Low complexity" evidence="4">
    <location>
        <begin position="678"/>
        <end position="707"/>
    </location>
</feature>
<feature type="region of interest" description="Disordered" evidence="4">
    <location>
        <begin position="464"/>
        <end position="483"/>
    </location>
</feature>
<reference evidence="6 7" key="1">
    <citation type="journal article" date="2018" name="Mycol. Prog.">
        <title>Coniella lustricola, a new species from submerged detritus.</title>
        <authorList>
            <person name="Raudabaugh D.B."/>
            <person name="Iturriaga T."/>
            <person name="Carver A."/>
            <person name="Mondo S."/>
            <person name="Pangilinan J."/>
            <person name="Lipzen A."/>
            <person name="He G."/>
            <person name="Amirebrahimi M."/>
            <person name="Grigoriev I.V."/>
            <person name="Miller A.N."/>
        </authorList>
    </citation>
    <scope>NUCLEOTIDE SEQUENCE [LARGE SCALE GENOMIC DNA]</scope>
    <source>
        <strain evidence="6 7">B22-T-1</strain>
    </source>
</reference>
<dbReference type="GO" id="GO:0005856">
    <property type="term" value="C:cytoskeleton"/>
    <property type="evidence" value="ECO:0007669"/>
    <property type="project" value="UniProtKB-SubCell"/>
</dbReference>
<dbReference type="InterPro" id="IPR003108">
    <property type="entry name" value="GAR_dom"/>
</dbReference>
<dbReference type="Pfam" id="PF02187">
    <property type="entry name" value="GAS2"/>
    <property type="match status" value="1"/>
</dbReference>
<dbReference type="STRING" id="2025994.A0A2T2ZWL3"/>
<evidence type="ECO:0000313" key="6">
    <source>
        <dbReference type="EMBL" id="PSR78496.1"/>
    </source>
</evidence>
<dbReference type="OrthoDB" id="5409589at2759"/>
<evidence type="ECO:0000313" key="7">
    <source>
        <dbReference type="Proteomes" id="UP000241462"/>
    </source>
</evidence>
<proteinExistence type="predicted"/>
<keyword evidence="2" id="KW-0963">Cytoplasm</keyword>
<gene>
    <name evidence="6" type="ORF">BD289DRAFT_376615</name>
</gene>
<evidence type="ECO:0000256" key="2">
    <source>
        <dbReference type="ARBA" id="ARBA00022490"/>
    </source>
</evidence>
<dbReference type="PROSITE" id="PS51460">
    <property type="entry name" value="GAR"/>
    <property type="match status" value="1"/>
</dbReference>
<feature type="compositionally biased region" description="Acidic residues" evidence="4">
    <location>
        <begin position="446"/>
        <end position="456"/>
    </location>
</feature>
<evidence type="ECO:0000256" key="1">
    <source>
        <dbReference type="ARBA" id="ARBA00004245"/>
    </source>
</evidence>
<dbReference type="InterPro" id="IPR036534">
    <property type="entry name" value="GAR_dom_sf"/>
</dbReference>
<dbReference type="SUPFAM" id="SSF143575">
    <property type="entry name" value="GAS2 domain-like"/>
    <property type="match status" value="1"/>
</dbReference>
<name>A0A2T2ZWL3_9PEZI</name>
<sequence>MTESPLHAPSAARLLFASRQGASNTPAPTHHRLQVSDDFISHLTPLTAYDTFRAPTGPLKTCMDLATATERSFAIRAALASKKIYEWLDELRDWPWAADGGAGFQAPELETKTLPTRGRSGSTVSTAQVEVATYPDAVYIGSLLESDVARYEKRLDQIQGELNKLEIEDIKNHVLRNYILPLSRPGTPASPSLERHQFGLESLASYTKLDDMTAVITSTVVQALPNLSKLTRLMNMWTVRLTVLRRIPTWLDAVVDAESALGTGWATIGTRDNTAEGADNHKHPRQPALSRHDFQVMSHVLEKKVAKAAHALDYMLDTLEGRDDVLPDEWLDRMDKVERDFSEWTASCEKKIRDAELETANQRAKEEAMAKSLQIPSVEIDDMSDESPTVSAGNEDDEMQSLAPARDASMTPELVPTSARRTSPHTPPRDARSMSASLSDMPPVPEDPEEDEDEDSLQTPLTSVYDTPVHDLGSPIILSDPNGEDDHMRQQIAEILQNIPAKIQLSSKPTFSHLNPPDLQLPYTKPKTTTASDKTTRSRSTMSSRAGTPAFMLAPVARPRHSRANQDIKMYHLSRANGEAPIKLFIRCVGENGERVMVRVGGGWADLGEYLKEYAIHHGRRSHRGGEQKLEVRDIPRISPNSRPGSAADASPLFVKKTRKADESEILLGPRLPRTPHSEIAPRASEPSSARSTSAYGNRSRSSSRLSAAEEESSLGMAGPRASRKEISVESLEWVESIKNKVRAASGGSEISRSTPVEGGPKRFGEIGRAGGTKRVFRKAT</sequence>
<keyword evidence="3" id="KW-0206">Cytoskeleton</keyword>
<evidence type="ECO:0000256" key="3">
    <source>
        <dbReference type="ARBA" id="ARBA00023212"/>
    </source>
</evidence>
<dbReference type="InParanoid" id="A0A2T2ZWL3"/>
<feature type="region of interest" description="Disordered" evidence="4">
    <location>
        <begin position="364"/>
        <end position="458"/>
    </location>
</feature>
<accession>A0A2T2ZWL3</accession>
<evidence type="ECO:0000259" key="5">
    <source>
        <dbReference type="PROSITE" id="PS51460"/>
    </source>
</evidence>
<feature type="compositionally biased region" description="Basic and acidic residues" evidence="4">
    <location>
        <begin position="624"/>
        <end position="636"/>
    </location>
</feature>
<feature type="region of interest" description="Disordered" evidence="4">
    <location>
        <begin position="743"/>
        <end position="781"/>
    </location>
</feature>
<dbReference type="AlphaFoldDB" id="A0A2T2ZWL3"/>
<dbReference type="EMBL" id="KZ678604">
    <property type="protein sequence ID" value="PSR78496.1"/>
    <property type="molecule type" value="Genomic_DNA"/>
</dbReference>
<feature type="region of interest" description="Disordered" evidence="4">
    <location>
        <begin position="515"/>
        <end position="545"/>
    </location>
</feature>
<dbReference type="Gene3D" id="3.30.920.20">
    <property type="entry name" value="Gas2-like domain"/>
    <property type="match status" value="1"/>
</dbReference>
<keyword evidence="7" id="KW-1185">Reference proteome</keyword>